<feature type="domain" description="PHD-type" evidence="15">
    <location>
        <begin position="53"/>
        <end position="191"/>
    </location>
</feature>
<protein>
    <submittedName>
        <fullName evidence="17">Uncharacterized protein LOC107266748</fullName>
    </submittedName>
</protein>
<dbReference type="GeneID" id="107266748"/>
<comment type="similarity">
    <text evidence="2">Belongs to the SNF2/RAD54 helicase family.</text>
</comment>
<dbReference type="CDD" id="cd11726">
    <property type="entry name" value="ADDz_ATRX"/>
    <property type="match status" value="1"/>
</dbReference>
<evidence type="ECO:0000256" key="1">
    <source>
        <dbReference type="ARBA" id="ARBA00004123"/>
    </source>
</evidence>
<feature type="compositionally biased region" description="Polar residues" evidence="14">
    <location>
        <begin position="299"/>
        <end position="328"/>
    </location>
</feature>
<dbReference type="SUPFAM" id="SSF57903">
    <property type="entry name" value="FYVE/PHD zinc finger"/>
    <property type="match status" value="1"/>
</dbReference>
<keyword evidence="5" id="KW-0227">DNA damage</keyword>
<dbReference type="GO" id="GO:0031490">
    <property type="term" value="F:chromatin DNA binding"/>
    <property type="evidence" value="ECO:0007669"/>
    <property type="project" value="TreeGrafter"/>
</dbReference>
<dbReference type="InterPro" id="IPR041430">
    <property type="entry name" value="ADD_ATRX"/>
</dbReference>
<keyword evidence="8" id="KW-0862">Zinc</keyword>
<comment type="catalytic activity">
    <reaction evidence="13">
        <text>ATP + H2O = ADP + phosphate + H(+)</text>
        <dbReference type="Rhea" id="RHEA:13065"/>
        <dbReference type="ChEBI" id="CHEBI:15377"/>
        <dbReference type="ChEBI" id="CHEBI:15378"/>
        <dbReference type="ChEBI" id="CHEBI:30616"/>
        <dbReference type="ChEBI" id="CHEBI:43474"/>
        <dbReference type="ChEBI" id="CHEBI:456216"/>
        <dbReference type="EC" id="3.6.4.12"/>
    </reaction>
</comment>
<dbReference type="KEGG" id="ccin:107266748"/>
<feature type="region of interest" description="Disordered" evidence="14">
    <location>
        <begin position="835"/>
        <end position="918"/>
    </location>
</feature>
<dbReference type="PANTHER" id="PTHR46357">
    <property type="entry name" value="TRANSCRIPTIONAL REGULATOR ATRX"/>
    <property type="match status" value="1"/>
</dbReference>
<feature type="region of interest" description="Disordered" evidence="14">
    <location>
        <begin position="653"/>
        <end position="672"/>
    </location>
</feature>
<keyword evidence="7" id="KW-0378">Hydrolase</keyword>
<dbReference type="RefSeq" id="XP_015593024.1">
    <property type="nucleotide sequence ID" value="XM_015737538.2"/>
</dbReference>
<dbReference type="Gene3D" id="3.30.40.10">
    <property type="entry name" value="Zinc/RING finger domain, C3HC4 (zinc finger)"/>
    <property type="match status" value="1"/>
</dbReference>
<evidence type="ECO:0000256" key="14">
    <source>
        <dbReference type="SAM" id="MobiDB-lite"/>
    </source>
</evidence>
<organism evidence="16 17">
    <name type="scientific">Cephus cinctus</name>
    <name type="common">Wheat stem sawfly</name>
    <dbReference type="NCBI Taxonomy" id="211228"/>
    <lineage>
        <taxon>Eukaryota</taxon>
        <taxon>Metazoa</taxon>
        <taxon>Ecdysozoa</taxon>
        <taxon>Arthropoda</taxon>
        <taxon>Hexapoda</taxon>
        <taxon>Insecta</taxon>
        <taxon>Pterygota</taxon>
        <taxon>Neoptera</taxon>
        <taxon>Endopterygota</taxon>
        <taxon>Hymenoptera</taxon>
        <taxon>Cephoidea</taxon>
        <taxon>Cephidae</taxon>
        <taxon>Cephus</taxon>
    </lineage>
</organism>
<keyword evidence="10" id="KW-0238">DNA-binding</keyword>
<feature type="compositionally biased region" description="Acidic residues" evidence="14">
    <location>
        <begin position="659"/>
        <end position="672"/>
    </location>
</feature>
<dbReference type="InterPro" id="IPR013083">
    <property type="entry name" value="Znf_RING/FYVE/PHD"/>
</dbReference>
<feature type="compositionally biased region" description="Low complexity" evidence="14">
    <location>
        <begin position="394"/>
        <end position="421"/>
    </location>
</feature>
<keyword evidence="6" id="KW-0863">Zinc-finger</keyword>
<dbReference type="GO" id="GO:0031297">
    <property type="term" value="P:replication fork processing"/>
    <property type="evidence" value="ECO:0007669"/>
    <property type="project" value="TreeGrafter"/>
</dbReference>
<keyword evidence="11" id="KW-0234">DNA repair</keyword>
<reference evidence="17" key="1">
    <citation type="submission" date="2025-08" db="UniProtKB">
        <authorList>
            <consortium name="RefSeq"/>
        </authorList>
    </citation>
    <scope>IDENTIFICATION</scope>
</reference>
<dbReference type="InterPro" id="IPR025766">
    <property type="entry name" value="ADD"/>
</dbReference>
<evidence type="ECO:0000256" key="10">
    <source>
        <dbReference type="ARBA" id="ARBA00023125"/>
    </source>
</evidence>
<evidence type="ECO:0000313" key="17">
    <source>
        <dbReference type="RefSeq" id="XP_015593024.1"/>
    </source>
</evidence>
<feature type="compositionally biased region" description="Basic and acidic residues" evidence="14">
    <location>
        <begin position="837"/>
        <end position="850"/>
    </location>
</feature>
<comment type="subcellular location">
    <subcellularLocation>
        <location evidence="1">Nucleus</location>
    </subcellularLocation>
</comment>
<keyword evidence="3" id="KW-0479">Metal-binding</keyword>
<feature type="region of interest" description="Disordered" evidence="14">
    <location>
        <begin position="733"/>
        <end position="761"/>
    </location>
</feature>
<dbReference type="GO" id="GO:0003678">
    <property type="term" value="F:DNA helicase activity"/>
    <property type="evidence" value="ECO:0007669"/>
    <property type="project" value="UniProtKB-EC"/>
</dbReference>
<feature type="compositionally biased region" description="Basic and acidic residues" evidence="14">
    <location>
        <begin position="858"/>
        <end position="889"/>
    </location>
</feature>
<name>A0AAJ7FI65_CEPCN</name>
<gene>
    <name evidence="17" type="primary">LOC107266748</name>
</gene>
<dbReference type="Proteomes" id="UP000694920">
    <property type="component" value="Unplaced"/>
</dbReference>
<keyword evidence="4" id="KW-0547">Nucleotide-binding</keyword>
<evidence type="ECO:0000256" key="12">
    <source>
        <dbReference type="ARBA" id="ARBA00023242"/>
    </source>
</evidence>
<evidence type="ECO:0000256" key="11">
    <source>
        <dbReference type="ARBA" id="ARBA00023204"/>
    </source>
</evidence>
<evidence type="ECO:0000259" key="15">
    <source>
        <dbReference type="PROSITE" id="PS51533"/>
    </source>
</evidence>
<evidence type="ECO:0000256" key="8">
    <source>
        <dbReference type="ARBA" id="ARBA00022833"/>
    </source>
</evidence>
<proteinExistence type="inferred from homology"/>
<evidence type="ECO:0000256" key="3">
    <source>
        <dbReference type="ARBA" id="ARBA00022723"/>
    </source>
</evidence>
<dbReference type="GO" id="GO:0005721">
    <property type="term" value="C:pericentric heterochromatin"/>
    <property type="evidence" value="ECO:0007669"/>
    <property type="project" value="TreeGrafter"/>
</dbReference>
<evidence type="ECO:0000256" key="6">
    <source>
        <dbReference type="ARBA" id="ARBA00022771"/>
    </source>
</evidence>
<dbReference type="GO" id="GO:0005634">
    <property type="term" value="C:nucleus"/>
    <property type="evidence" value="ECO:0007669"/>
    <property type="project" value="UniProtKB-SubCell"/>
</dbReference>
<keyword evidence="16" id="KW-1185">Reference proteome</keyword>
<feature type="region of interest" description="Disordered" evidence="14">
    <location>
        <begin position="294"/>
        <end position="329"/>
    </location>
</feature>
<dbReference type="GO" id="GO:0006281">
    <property type="term" value="P:DNA repair"/>
    <property type="evidence" value="ECO:0007669"/>
    <property type="project" value="UniProtKB-KW"/>
</dbReference>
<dbReference type="GO" id="GO:0008270">
    <property type="term" value="F:zinc ion binding"/>
    <property type="evidence" value="ECO:0007669"/>
    <property type="project" value="UniProtKB-KW"/>
</dbReference>
<keyword evidence="9" id="KW-0067">ATP-binding</keyword>
<dbReference type="AlphaFoldDB" id="A0AAJ7FI65"/>
<evidence type="ECO:0000256" key="5">
    <source>
        <dbReference type="ARBA" id="ARBA00022763"/>
    </source>
</evidence>
<dbReference type="GO" id="GO:0016787">
    <property type="term" value="F:hydrolase activity"/>
    <property type="evidence" value="ECO:0007669"/>
    <property type="project" value="UniProtKB-KW"/>
</dbReference>
<evidence type="ECO:0000256" key="4">
    <source>
        <dbReference type="ARBA" id="ARBA00022741"/>
    </source>
</evidence>
<dbReference type="GO" id="GO:0010468">
    <property type="term" value="P:regulation of gene expression"/>
    <property type="evidence" value="ECO:0007669"/>
    <property type="project" value="UniProtKB-ARBA"/>
</dbReference>
<evidence type="ECO:0000256" key="2">
    <source>
        <dbReference type="ARBA" id="ARBA00007025"/>
    </source>
</evidence>
<sequence>MDISSMLEVEVKEVKEAESKENVTPGAVVPSSACIPPTISQEESDFYKLLFGNDIASVRFRRLHCTACDIHIGSAPARACDMFEHPVLRTLLCAKCRQFYGDGTFEQGEDATDMFCRWCANGGNLYCCSYCSNTFCYKCIKRNFNSSVRRNIEADEKWKCFVCDPLDLYTSRAVCWALLQHVQTVTRILQNDKRMPFWEVQEKMHLDESLCCPRKRKRKRRKTGSNSEDDDDIFTPDVSTAAGAFVKRKPGISTIPPRIRVINGAAKRTQVHRPIMIKSNLTQSTSRTGYLPEVDRTSEVSSPCNTTASTAGSRVQSQVDTGTNTGKQDSIVVPPMVPYRSTMTINAVPTANLLQSVPKVPIFNSTFEMPALSSTSDQSSVGFHSSLPTMSASTLTSVSSSSSQRRSQPQQSNQQVQLYSPRFVRPPRFAQPPRHSQPHFQYHSQRHPNPLQRPSLPPRLVPTSSRGRLTYRGGKMPMVSIPNRSDGSQKRARFLLPKPQTLPNVTDTCTNVIEIDSDSDDVDNKLKSSSMFGRSYSKRRNGPDDFENDGTENRPENPIRLHGRQINKIFYNLKARLSILLSEDNTEKTIHTTTRRFHKAIRKTISKLVEVNSDVIREYNAYCKSTANEENQDKGNMNIVKSKKVQLPLEMKCVRDSASESEDSSDSDDTQQDFENLNKLIDNPTTIAFDSTEKVDQSTMCSPVPTADKSIQVYDVIARDYEKCIGHSVLKKTENSDNNEENEVSDNRIESTATTSGDNSEKYAEEYISFLQHIEDHGIQTEDTKGLLSPDEIPLQDMIKSFPGDSSTSFEYGNDGSEMAIDGLGSTYRLRRSTRSVVEKSYKARADSRNRSNKKRKGNQERPRIKEEESGKKDSQVKKEVLDKEDMELALRMQSRKLSTCDASEKPAGSEDECTIIE</sequence>
<keyword evidence="12" id="KW-0539">Nucleus</keyword>
<feature type="region of interest" description="Disordered" evidence="14">
    <location>
        <begin position="394"/>
        <end position="487"/>
    </location>
</feature>
<dbReference type="GO" id="GO:0006338">
    <property type="term" value="P:chromatin remodeling"/>
    <property type="evidence" value="ECO:0007669"/>
    <property type="project" value="TreeGrafter"/>
</dbReference>
<dbReference type="Pfam" id="PF17981">
    <property type="entry name" value="ADD_ATRX"/>
    <property type="match status" value="1"/>
</dbReference>
<dbReference type="GO" id="GO:0005524">
    <property type="term" value="F:ATP binding"/>
    <property type="evidence" value="ECO:0007669"/>
    <property type="project" value="UniProtKB-KW"/>
</dbReference>
<evidence type="ECO:0000256" key="7">
    <source>
        <dbReference type="ARBA" id="ARBA00022801"/>
    </source>
</evidence>
<dbReference type="InterPro" id="IPR052131">
    <property type="entry name" value="ATRX_domain-containing"/>
</dbReference>
<evidence type="ECO:0000256" key="13">
    <source>
        <dbReference type="ARBA" id="ARBA00047995"/>
    </source>
</evidence>
<accession>A0AAJ7FI65</accession>
<evidence type="ECO:0000256" key="9">
    <source>
        <dbReference type="ARBA" id="ARBA00022840"/>
    </source>
</evidence>
<dbReference type="InterPro" id="IPR011011">
    <property type="entry name" value="Znf_FYVE_PHD"/>
</dbReference>
<dbReference type="CTD" id="118"/>
<feature type="region of interest" description="Disordered" evidence="14">
    <location>
        <begin position="526"/>
        <end position="560"/>
    </location>
</feature>
<dbReference type="PANTHER" id="PTHR46357:SF1">
    <property type="entry name" value="TRANSCRIPTIONAL REGULATOR ATRX"/>
    <property type="match status" value="1"/>
</dbReference>
<dbReference type="PROSITE" id="PS51533">
    <property type="entry name" value="ADD"/>
    <property type="match status" value="1"/>
</dbReference>
<evidence type="ECO:0000313" key="16">
    <source>
        <dbReference type="Proteomes" id="UP000694920"/>
    </source>
</evidence>